<feature type="compositionally biased region" description="Basic and acidic residues" evidence="1">
    <location>
        <begin position="153"/>
        <end position="164"/>
    </location>
</feature>
<dbReference type="OrthoDB" id="5427563at2759"/>
<dbReference type="Proteomes" id="UP000267821">
    <property type="component" value="Unassembled WGS sequence"/>
</dbReference>
<name>A0A3N4LUL6_9PEZI</name>
<protein>
    <submittedName>
        <fullName evidence="2">Uncharacterized protein</fullName>
    </submittedName>
</protein>
<gene>
    <name evidence="2" type="ORF">L211DRAFT_847185</name>
</gene>
<evidence type="ECO:0000313" key="3">
    <source>
        <dbReference type="Proteomes" id="UP000267821"/>
    </source>
</evidence>
<proteinExistence type="predicted"/>
<feature type="region of interest" description="Disordered" evidence="1">
    <location>
        <begin position="144"/>
        <end position="185"/>
    </location>
</feature>
<dbReference type="EMBL" id="ML121534">
    <property type="protein sequence ID" value="RPB26557.1"/>
    <property type="molecule type" value="Genomic_DNA"/>
</dbReference>
<dbReference type="InParanoid" id="A0A3N4LUL6"/>
<organism evidence="2 3">
    <name type="scientific">Terfezia boudieri ATCC MYA-4762</name>
    <dbReference type="NCBI Taxonomy" id="1051890"/>
    <lineage>
        <taxon>Eukaryota</taxon>
        <taxon>Fungi</taxon>
        <taxon>Dikarya</taxon>
        <taxon>Ascomycota</taxon>
        <taxon>Pezizomycotina</taxon>
        <taxon>Pezizomycetes</taxon>
        <taxon>Pezizales</taxon>
        <taxon>Pezizaceae</taxon>
        <taxon>Terfezia</taxon>
    </lineage>
</organism>
<keyword evidence="3" id="KW-1185">Reference proteome</keyword>
<evidence type="ECO:0000256" key="1">
    <source>
        <dbReference type="SAM" id="MobiDB-lite"/>
    </source>
</evidence>
<reference evidence="2 3" key="1">
    <citation type="journal article" date="2018" name="Nat. Ecol. Evol.">
        <title>Pezizomycetes genomes reveal the molecular basis of ectomycorrhizal truffle lifestyle.</title>
        <authorList>
            <person name="Murat C."/>
            <person name="Payen T."/>
            <person name="Noel B."/>
            <person name="Kuo A."/>
            <person name="Morin E."/>
            <person name="Chen J."/>
            <person name="Kohler A."/>
            <person name="Krizsan K."/>
            <person name="Balestrini R."/>
            <person name="Da Silva C."/>
            <person name="Montanini B."/>
            <person name="Hainaut M."/>
            <person name="Levati E."/>
            <person name="Barry K.W."/>
            <person name="Belfiori B."/>
            <person name="Cichocki N."/>
            <person name="Clum A."/>
            <person name="Dockter R.B."/>
            <person name="Fauchery L."/>
            <person name="Guy J."/>
            <person name="Iotti M."/>
            <person name="Le Tacon F."/>
            <person name="Lindquist E.A."/>
            <person name="Lipzen A."/>
            <person name="Malagnac F."/>
            <person name="Mello A."/>
            <person name="Molinier V."/>
            <person name="Miyauchi S."/>
            <person name="Poulain J."/>
            <person name="Riccioni C."/>
            <person name="Rubini A."/>
            <person name="Sitrit Y."/>
            <person name="Splivallo R."/>
            <person name="Traeger S."/>
            <person name="Wang M."/>
            <person name="Zifcakova L."/>
            <person name="Wipf D."/>
            <person name="Zambonelli A."/>
            <person name="Paolocci F."/>
            <person name="Nowrousian M."/>
            <person name="Ottonello S."/>
            <person name="Baldrian P."/>
            <person name="Spatafora J.W."/>
            <person name="Henrissat B."/>
            <person name="Nagy L.G."/>
            <person name="Aury J.M."/>
            <person name="Wincker P."/>
            <person name="Grigoriev I.V."/>
            <person name="Bonfante P."/>
            <person name="Martin F.M."/>
        </authorList>
    </citation>
    <scope>NUCLEOTIDE SEQUENCE [LARGE SCALE GENOMIC DNA]</scope>
    <source>
        <strain evidence="2 3">ATCC MYA-4762</strain>
    </source>
</reference>
<evidence type="ECO:0000313" key="2">
    <source>
        <dbReference type="EMBL" id="RPB26557.1"/>
    </source>
</evidence>
<accession>A0A3N4LUL6</accession>
<sequence length="185" mass="19656">MDYGRPNVSTSTGPAIPDEYYAIGARYADRRGRAGAMASLGAESIAGLRNSMSKPVEVLYPETSKLSGGLLASLIRSPDLDPNYVQRFQHIAIIAQLADAILSVAQATGKCIVPLDNDSNEYTSSEDCLCNTCSKETQKDIKTLGSPATMSKNGEENEAGKESAHLVNGESTAGRQEPDELVDAN</sequence>
<dbReference type="AlphaFoldDB" id="A0A3N4LUL6"/>